<evidence type="ECO:0000313" key="3">
    <source>
        <dbReference type="Proteomes" id="UP000580250"/>
    </source>
</evidence>
<dbReference type="Proteomes" id="UP000580250">
    <property type="component" value="Unassembled WGS sequence"/>
</dbReference>
<dbReference type="AlphaFoldDB" id="A0A6V7VRH9"/>
<reference evidence="2 3" key="1">
    <citation type="submission" date="2020-08" db="EMBL/GenBank/DDBJ databases">
        <authorList>
            <person name="Koutsovoulos G."/>
            <person name="Danchin GJ E."/>
        </authorList>
    </citation>
    <scope>NUCLEOTIDE SEQUENCE [LARGE SCALE GENOMIC DNA]</scope>
</reference>
<evidence type="ECO:0000256" key="1">
    <source>
        <dbReference type="SAM" id="Coils"/>
    </source>
</evidence>
<comment type="caution">
    <text evidence="2">The sequence shown here is derived from an EMBL/GenBank/DDBJ whole genome shotgun (WGS) entry which is preliminary data.</text>
</comment>
<keyword evidence="1" id="KW-0175">Coiled coil</keyword>
<accession>A0A6V7VRH9</accession>
<sequence>MQLKITKNLFYNRNEKNKEKKNLQYCAILNKFSLIFLLLSFVSTTQQIQKNISTNIQQSLLTTNWNKKQIIPLNNFKKQNNQNQFWWLTTKEGRKEKIKIISNNSFRERKENSKNINNIFNKKLSKNNIRRSEQKIKSENENYLNLKSLALNELDIKSDEVLYKMMKRTTLTTKEYSSIEEIPTTQIPSLKPINLNGLSPPPPPLSPQLPSLLLTFPGLPIPQQIPTSLPLSQNKQPEQYEQLGCGWDFLSQSCKDLFRVGWCQNCFDFGNQLMHDCRCVKVTNFYIQTTSFLGSSAASERANSAISSSLLSNRNIIINISTSPKPPSFGNFLIIL</sequence>
<organism evidence="2 3">
    <name type="scientific">Meloidogyne enterolobii</name>
    <name type="common">Root-knot nematode worm</name>
    <name type="synonym">Meloidogyne mayaguensis</name>
    <dbReference type="NCBI Taxonomy" id="390850"/>
    <lineage>
        <taxon>Eukaryota</taxon>
        <taxon>Metazoa</taxon>
        <taxon>Ecdysozoa</taxon>
        <taxon>Nematoda</taxon>
        <taxon>Chromadorea</taxon>
        <taxon>Rhabditida</taxon>
        <taxon>Tylenchina</taxon>
        <taxon>Tylenchomorpha</taxon>
        <taxon>Tylenchoidea</taxon>
        <taxon>Meloidogynidae</taxon>
        <taxon>Meloidogyninae</taxon>
        <taxon>Meloidogyne</taxon>
    </lineage>
</organism>
<name>A0A6V7VRH9_MELEN</name>
<proteinExistence type="predicted"/>
<dbReference type="OrthoDB" id="5876340at2759"/>
<dbReference type="EMBL" id="CAJEWN010000299">
    <property type="protein sequence ID" value="CAD2177550.1"/>
    <property type="molecule type" value="Genomic_DNA"/>
</dbReference>
<feature type="coiled-coil region" evidence="1">
    <location>
        <begin position="122"/>
        <end position="149"/>
    </location>
</feature>
<gene>
    <name evidence="2" type="ORF">MENT_LOCUS29429</name>
</gene>
<protein>
    <submittedName>
        <fullName evidence="2">Uncharacterized protein</fullName>
    </submittedName>
</protein>
<evidence type="ECO:0000313" key="2">
    <source>
        <dbReference type="EMBL" id="CAD2177550.1"/>
    </source>
</evidence>